<name>A0A8H7ETC3_9FUNG</name>
<feature type="region of interest" description="Disordered" evidence="1">
    <location>
        <begin position="54"/>
        <end position="73"/>
    </location>
</feature>
<evidence type="ECO:0000313" key="2">
    <source>
        <dbReference type="EMBL" id="KAF7726330.1"/>
    </source>
</evidence>
<protein>
    <submittedName>
        <fullName evidence="2">Uncharacterized protein</fullName>
    </submittedName>
</protein>
<feature type="compositionally biased region" description="Polar residues" evidence="1">
    <location>
        <begin position="60"/>
        <end position="73"/>
    </location>
</feature>
<gene>
    <name evidence="2" type="ORF">EC973_008910</name>
</gene>
<dbReference type="AlphaFoldDB" id="A0A8H7ETC3"/>
<evidence type="ECO:0000313" key="3">
    <source>
        <dbReference type="Proteomes" id="UP000605846"/>
    </source>
</evidence>
<comment type="caution">
    <text evidence="2">The sequence shown here is derived from an EMBL/GenBank/DDBJ whole genome shotgun (WGS) entry which is preliminary data.</text>
</comment>
<evidence type="ECO:0000256" key="1">
    <source>
        <dbReference type="SAM" id="MobiDB-lite"/>
    </source>
</evidence>
<keyword evidence="3" id="KW-1185">Reference proteome</keyword>
<dbReference type="Proteomes" id="UP000605846">
    <property type="component" value="Unassembled WGS sequence"/>
</dbReference>
<dbReference type="EMBL" id="JABAYA010000080">
    <property type="protein sequence ID" value="KAF7726330.1"/>
    <property type="molecule type" value="Genomic_DNA"/>
</dbReference>
<proteinExistence type="predicted"/>
<sequence>MPSDQQYSDSQYSLFSGAEQKRLQSFLDGLDKTDNLDASNSAADPNNQQCKFEKELFSNRGKNPVTNLNLPMN</sequence>
<reference evidence="2" key="1">
    <citation type="submission" date="2020-01" db="EMBL/GenBank/DDBJ databases">
        <title>Genome Sequencing of Three Apophysomyces-Like Fungal Strains Confirms a Novel Fungal Genus in the Mucoromycota with divergent Burkholderia-like Endosymbiotic Bacteria.</title>
        <authorList>
            <person name="Stajich J.E."/>
            <person name="Macias A.M."/>
            <person name="Carter-House D."/>
            <person name="Lovett B."/>
            <person name="Kasson L.R."/>
            <person name="Berry K."/>
            <person name="Grigoriev I."/>
            <person name="Chang Y."/>
            <person name="Spatafora J."/>
            <person name="Kasson M.T."/>
        </authorList>
    </citation>
    <scope>NUCLEOTIDE SEQUENCE</scope>
    <source>
        <strain evidence="2">NRRL A-21654</strain>
    </source>
</reference>
<organism evidence="2 3">
    <name type="scientific">Apophysomyces ossiformis</name>
    <dbReference type="NCBI Taxonomy" id="679940"/>
    <lineage>
        <taxon>Eukaryota</taxon>
        <taxon>Fungi</taxon>
        <taxon>Fungi incertae sedis</taxon>
        <taxon>Mucoromycota</taxon>
        <taxon>Mucoromycotina</taxon>
        <taxon>Mucoromycetes</taxon>
        <taxon>Mucorales</taxon>
        <taxon>Mucorineae</taxon>
        <taxon>Mucoraceae</taxon>
        <taxon>Apophysomyces</taxon>
    </lineage>
</organism>
<accession>A0A8H7ETC3</accession>